<dbReference type="AlphaFoldDB" id="A0A0G0TCL4"/>
<evidence type="ECO:0008006" key="4">
    <source>
        <dbReference type="Google" id="ProtNLM"/>
    </source>
</evidence>
<reference evidence="2 3" key="1">
    <citation type="journal article" date="2015" name="Nature">
        <title>rRNA introns, odd ribosomes, and small enigmatic genomes across a large radiation of phyla.</title>
        <authorList>
            <person name="Brown C.T."/>
            <person name="Hug L.A."/>
            <person name="Thomas B.C."/>
            <person name="Sharon I."/>
            <person name="Castelle C.J."/>
            <person name="Singh A."/>
            <person name="Wilkins M.J."/>
            <person name="Williams K.H."/>
            <person name="Banfield J.F."/>
        </authorList>
    </citation>
    <scope>NUCLEOTIDE SEQUENCE [LARGE SCALE GENOMIC DNA]</scope>
</reference>
<evidence type="ECO:0000313" key="3">
    <source>
        <dbReference type="Proteomes" id="UP000034664"/>
    </source>
</evidence>
<protein>
    <recommendedName>
        <fullName evidence="4">DUF4012 domain-containing protein</fullName>
    </recommendedName>
</protein>
<evidence type="ECO:0000313" key="2">
    <source>
        <dbReference type="EMBL" id="KKR72581.1"/>
    </source>
</evidence>
<name>A0A0G0TCL4_9BACT</name>
<evidence type="ECO:0000256" key="1">
    <source>
        <dbReference type="SAM" id="Phobius"/>
    </source>
</evidence>
<gene>
    <name evidence="2" type="ORF">UU14_C0004G0012</name>
</gene>
<sequence length="686" mass="77701">MAEDFTLKKLGAENKEPIVKRKSPGDMMKSYISADIPKLHKSSINKITVSLPKQDTMVTKSNRGKKKPWVKRVMRVALIVLLLFVVLAVAIALPARKIVKEAQDVTRVGTEALEALKMQDLEQTKVKLTETKKELTELQNSYKSLSWTKIIPLVGGYYRDGEHGMNAAQEFITAGDIAVTEITPYADLLGFSEGESSFVDQPADKRIETAIATFDKVTPKIGEISQHLDAGSKELDQINPKRYPKKFQGKEIRSKIEAVQSLSHDTIDLFVNAQPLLEILPELMGMEEEKRYLLLFQNDKELRPTGGFITAYAVLIFDKGKMRVENSSNIYDLDDRQKTNIKAPEEILTYHKGVYYAYLRDSNLSPDFYESMQMFEELLQNVSNPPKYDGIIALDTEVLVATMDVLEGDIFVPEYGENFTTKPDDRCDGCPMVIYELSDYAGRRVGHVRDNRKDVLGKLMFALMQKALGVSPSQYWGSLMQTFFDQINEKHILFYMKDGPTQQALEAVDFAGRIKEYDADYLHINDSNMAGAKSNLFVQHTVTQDIAVENDRTVTKTITIDYKNPSEPSDCNIMNEGLCLNGLLRNWLRIYVPKGSELVSFEGSETEVVTKEDLGKTVFEGFMTVAPKGSSQVVVKYKLPFKADNEYRMLIQKQPGTKGHEYIIKINGREKETFNLTTDKEVRYDL</sequence>
<feature type="transmembrane region" description="Helical" evidence="1">
    <location>
        <begin position="73"/>
        <end position="93"/>
    </location>
</feature>
<keyword evidence="1" id="KW-1133">Transmembrane helix</keyword>
<dbReference type="InterPro" id="IPR025101">
    <property type="entry name" value="DUF4012"/>
</dbReference>
<keyword evidence="1" id="KW-0812">Transmembrane</keyword>
<comment type="caution">
    <text evidence="2">The sequence shown here is derived from an EMBL/GenBank/DDBJ whole genome shotgun (WGS) entry which is preliminary data.</text>
</comment>
<proteinExistence type="predicted"/>
<dbReference type="EMBL" id="LBZM01000004">
    <property type="protein sequence ID" value="KKR72581.1"/>
    <property type="molecule type" value="Genomic_DNA"/>
</dbReference>
<accession>A0A0G0TCL4</accession>
<keyword evidence="1" id="KW-0472">Membrane</keyword>
<organism evidence="2 3">
    <name type="scientific">Candidatus Roizmanbacteria bacterium GW2011_GWB1_40_7</name>
    <dbReference type="NCBI Taxonomy" id="1618482"/>
    <lineage>
        <taxon>Bacteria</taxon>
        <taxon>Candidatus Roizmaniibacteriota</taxon>
    </lineage>
</organism>
<dbReference type="Pfam" id="PF13196">
    <property type="entry name" value="DUF4012"/>
    <property type="match status" value="1"/>
</dbReference>
<dbReference type="Proteomes" id="UP000034664">
    <property type="component" value="Unassembled WGS sequence"/>
</dbReference>